<dbReference type="OrthoDB" id="6400671at2"/>
<dbReference type="RefSeq" id="WP_109318391.1">
    <property type="nucleotide sequence ID" value="NZ_QFWT01000001.1"/>
</dbReference>
<dbReference type="InterPro" id="IPR017592">
    <property type="entry name" value="Pilus_assmbl_Flp-typ_CpaB"/>
</dbReference>
<dbReference type="AlphaFoldDB" id="A0A2U3BEP3"/>
<name>A0A2U3BEP3_9VIBR</name>
<evidence type="ECO:0000259" key="2">
    <source>
        <dbReference type="Pfam" id="PF16976"/>
    </source>
</evidence>
<keyword evidence="4" id="KW-1185">Reference proteome</keyword>
<feature type="domain" description="Flp pilus assembly protein RcpC/CpaB" evidence="2">
    <location>
        <begin position="139"/>
        <end position="246"/>
    </location>
</feature>
<dbReference type="Pfam" id="PF16976">
    <property type="entry name" value="RcpC"/>
    <property type="match status" value="1"/>
</dbReference>
<evidence type="ECO:0000256" key="1">
    <source>
        <dbReference type="SAM" id="MobiDB-lite"/>
    </source>
</evidence>
<evidence type="ECO:0000313" key="4">
    <source>
        <dbReference type="Proteomes" id="UP000245362"/>
    </source>
</evidence>
<dbReference type="EMBL" id="QFWT01000001">
    <property type="protein sequence ID" value="PWI35239.1"/>
    <property type="molecule type" value="Genomic_DNA"/>
</dbReference>
<gene>
    <name evidence="3" type="primary">cpaB</name>
    <name evidence="3" type="ORF">DI392_02940</name>
</gene>
<comment type="caution">
    <text evidence="3">The sequence shown here is derived from an EMBL/GenBank/DDBJ whole genome shotgun (WGS) entry which is preliminary data.</text>
</comment>
<accession>A0A2U3BEP3</accession>
<sequence>MNLRILVPIALIAVGAGLYGLSGRILTSNTSQPEEPKRELSGQIQETEEMATENRVRIWTAKQDILPGQFVTADTLQSRMVSYDEARMHGLAENEEGMIPDINIKFVAGMVAGDNLIAEQWVTNADFVTPKQDRYVDLTISENMVPYGMKVNPDTIVGGVITHGSYVDIIALSSQSQNLATTNKIKDFRNISISPVLMAVRVIKVQKTEKPATKVNPATVEVSLILELTRQQIAKLAIAKRISQLEFHKSMGPKQAELIQANSGDVLPTYRAIKEYRAGSSSVR</sequence>
<proteinExistence type="predicted"/>
<reference evidence="3 4" key="1">
    <citation type="submission" date="2018-05" db="EMBL/GenBank/DDBJ databases">
        <title>Vibrio limimaris sp. nov., isolated from marine sediment.</title>
        <authorList>
            <person name="Li C.-M."/>
        </authorList>
    </citation>
    <scope>NUCLEOTIDE SEQUENCE [LARGE SCALE GENOMIC DNA]</scope>
    <source>
        <strain evidence="3 4">E4404</strain>
    </source>
</reference>
<protein>
    <submittedName>
        <fullName evidence="3">Flp pilus assembly protein CpaB</fullName>
    </submittedName>
</protein>
<organism evidence="3 4">
    <name type="scientific">Vibrio albus</name>
    <dbReference type="NCBI Taxonomy" id="2200953"/>
    <lineage>
        <taxon>Bacteria</taxon>
        <taxon>Pseudomonadati</taxon>
        <taxon>Pseudomonadota</taxon>
        <taxon>Gammaproteobacteria</taxon>
        <taxon>Vibrionales</taxon>
        <taxon>Vibrionaceae</taxon>
        <taxon>Vibrio</taxon>
    </lineage>
</organism>
<evidence type="ECO:0000313" key="3">
    <source>
        <dbReference type="EMBL" id="PWI35239.1"/>
    </source>
</evidence>
<dbReference type="Proteomes" id="UP000245362">
    <property type="component" value="Unassembled WGS sequence"/>
</dbReference>
<dbReference type="NCBIfam" id="TIGR03177">
    <property type="entry name" value="pilus_cpaB"/>
    <property type="match status" value="1"/>
</dbReference>
<feature type="region of interest" description="Disordered" evidence="1">
    <location>
        <begin position="27"/>
        <end position="47"/>
    </location>
</feature>
<dbReference type="InterPro" id="IPR031571">
    <property type="entry name" value="RcpC_dom"/>
</dbReference>